<feature type="transmembrane region" description="Helical" evidence="8">
    <location>
        <begin position="69"/>
        <end position="87"/>
    </location>
</feature>
<proteinExistence type="predicted"/>
<feature type="transmembrane region" description="Helical" evidence="8">
    <location>
        <begin position="221"/>
        <end position="242"/>
    </location>
</feature>
<evidence type="ECO:0000256" key="5">
    <source>
        <dbReference type="ARBA" id="ARBA00022989"/>
    </source>
</evidence>
<evidence type="ECO:0000256" key="6">
    <source>
        <dbReference type="ARBA" id="ARBA00023136"/>
    </source>
</evidence>
<evidence type="ECO:0000313" key="10">
    <source>
        <dbReference type="EMBL" id="MXP28840.1"/>
    </source>
</evidence>
<dbReference type="GO" id="GO:0022857">
    <property type="term" value="F:transmembrane transporter activity"/>
    <property type="evidence" value="ECO:0007669"/>
    <property type="project" value="InterPro"/>
</dbReference>
<evidence type="ECO:0000313" key="11">
    <source>
        <dbReference type="Proteomes" id="UP000439780"/>
    </source>
</evidence>
<dbReference type="PANTHER" id="PTHR42718:SF46">
    <property type="entry name" value="BLR6921 PROTEIN"/>
    <property type="match status" value="1"/>
</dbReference>
<evidence type="ECO:0000256" key="8">
    <source>
        <dbReference type="SAM" id="Phobius"/>
    </source>
</evidence>
<dbReference type="AlphaFoldDB" id="A0A845AF25"/>
<feature type="transmembrane region" description="Helical" evidence="8">
    <location>
        <begin position="322"/>
        <end position="340"/>
    </location>
</feature>
<feature type="region of interest" description="Disordered" evidence="7">
    <location>
        <begin position="1"/>
        <end position="23"/>
    </location>
</feature>
<dbReference type="InterPro" id="IPR036259">
    <property type="entry name" value="MFS_trans_sf"/>
</dbReference>
<feature type="transmembrane region" description="Helical" evidence="8">
    <location>
        <begin position="352"/>
        <end position="369"/>
    </location>
</feature>
<keyword evidence="3" id="KW-1003">Cell membrane</keyword>
<dbReference type="InterPro" id="IPR011701">
    <property type="entry name" value="MFS"/>
</dbReference>
<feature type="transmembrane region" description="Helical" evidence="8">
    <location>
        <begin position="381"/>
        <end position="402"/>
    </location>
</feature>
<name>A0A845AF25_9SPHN</name>
<dbReference type="Gene3D" id="1.20.1720.10">
    <property type="entry name" value="Multidrug resistance protein D"/>
    <property type="match status" value="1"/>
</dbReference>
<accession>A0A845AF25</accession>
<dbReference type="SUPFAM" id="SSF103473">
    <property type="entry name" value="MFS general substrate transporter"/>
    <property type="match status" value="1"/>
</dbReference>
<evidence type="ECO:0000256" key="7">
    <source>
        <dbReference type="SAM" id="MobiDB-lite"/>
    </source>
</evidence>
<dbReference type="PANTHER" id="PTHR42718">
    <property type="entry name" value="MAJOR FACILITATOR SUPERFAMILY MULTIDRUG TRANSPORTER MFSC"/>
    <property type="match status" value="1"/>
</dbReference>
<evidence type="ECO:0000259" key="9">
    <source>
        <dbReference type="PROSITE" id="PS50850"/>
    </source>
</evidence>
<feature type="transmembrane region" description="Helical" evidence="8">
    <location>
        <begin position="422"/>
        <end position="441"/>
    </location>
</feature>
<feature type="transmembrane region" description="Helical" evidence="8">
    <location>
        <begin position="286"/>
        <end position="310"/>
    </location>
</feature>
<sequence length="475" mass="49688">MLRNADADSPGNTPGTSVVRANDTDGLPMPRRVWAIIAISFGSALFVLDGSVANVALPTIARELGVTDGAATNVVTVYQLVLVMALLPFASMGDRIGQRTLYQAGQWIFLVASALTLFVGDFGWLLVARTGQAIGAGMALSVSAAILRDIYPAKSLGSGLGINSVIVASSGALAPTLGGFLVQHLSWQWVFVAGAPMAALSLLVGRSLPDPVPHRERNPEWISGIWSAVSMLLLIGGLQWATHGAVRWPGYVAVVAGVVSTVLLVLRERRRQNPVVPVDLIAQPVLGFSALAAIAAFMASAALMITLPFVFQQSYHYQPSEVGLLLLPYPLTMLFVSPFAGWLSDRVDATKLGVTGMVIAIIGLTLLALMRSDPGPFGICWRLGLTALGFGLFFSPNSRLIISRAPKDRSAAAGGLLSTARMVGRTLGAVMVGMLLAGGMGMGPLPMALSAGLAVLAALCSMVRFRAVHKADAPG</sequence>
<feature type="transmembrane region" description="Helical" evidence="8">
    <location>
        <begin position="248"/>
        <end position="266"/>
    </location>
</feature>
<feature type="domain" description="Major facilitator superfamily (MFS) profile" evidence="9">
    <location>
        <begin position="35"/>
        <end position="469"/>
    </location>
</feature>
<evidence type="ECO:0000256" key="1">
    <source>
        <dbReference type="ARBA" id="ARBA00004651"/>
    </source>
</evidence>
<dbReference type="Pfam" id="PF07690">
    <property type="entry name" value="MFS_1"/>
    <property type="match status" value="2"/>
</dbReference>
<feature type="transmembrane region" description="Helical" evidence="8">
    <location>
        <begin position="107"/>
        <end position="127"/>
    </location>
</feature>
<evidence type="ECO:0000256" key="3">
    <source>
        <dbReference type="ARBA" id="ARBA00022475"/>
    </source>
</evidence>
<gene>
    <name evidence="10" type="ORF">GRI58_08400</name>
</gene>
<dbReference type="InterPro" id="IPR020846">
    <property type="entry name" value="MFS_dom"/>
</dbReference>
<evidence type="ECO:0000256" key="4">
    <source>
        <dbReference type="ARBA" id="ARBA00022692"/>
    </source>
</evidence>
<keyword evidence="2" id="KW-0813">Transport</keyword>
<comment type="subcellular location">
    <subcellularLocation>
        <location evidence="1">Cell membrane</location>
        <topology evidence="1">Multi-pass membrane protein</topology>
    </subcellularLocation>
</comment>
<dbReference type="OrthoDB" id="9812221at2"/>
<keyword evidence="4 8" id="KW-0812">Transmembrane</keyword>
<organism evidence="10 11">
    <name type="scientific">Qipengyuania algicida</name>
    <dbReference type="NCBI Taxonomy" id="1836209"/>
    <lineage>
        <taxon>Bacteria</taxon>
        <taxon>Pseudomonadati</taxon>
        <taxon>Pseudomonadota</taxon>
        <taxon>Alphaproteobacteria</taxon>
        <taxon>Sphingomonadales</taxon>
        <taxon>Erythrobacteraceae</taxon>
        <taxon>Qipengyuania</taxon>
    </lineage>
</organism>
<feature type="transmembrane region" description="Helical" evidence="8">
    <location>
        <begin position="187"/>
        <end position="209"/>
    </location>
</feature>
<dbReference type="GO" id="GO:0005886">
    <property type="term" value="C:plasma membrane"/>
    <property type="evidence" value="ECO:0007669"/>
    <property type="project" value="UniProtKB-SubCell"/>
</dbReference>
<comment type="caution">
    <text evidence="10">The sequence shown here is derived from an EMBL/GenBank/DDBJ whole genome shotgun (WGS) entry which is preliminary data.</text>
</comment>
<feature type="transmembrane region" description="Helical" evidence="8">
    <location>
        <begin position="160"/>
        <end position="181"/>
    </location>
</feature>
<protein>
    <submittedName>
        <fullName evidence="10">MFS transporter</fullName>
    </submittedName>
</protein>
<dbReference type="Gene3D" id="1.20.1250.20">
    <property type="entry name" value="MFS general substrate transporter like domains"/>
    <property type="match status" value="1"/>
</dbReference>
<keyword evidence="6 8" id="KW-0472">Membrane</keyword>
<feature type="transmembrane region" description="Helical" evidence="8">
    <location>
        <begin position="33"/>
        <end position="57"/>
    </location>
</feature>
<evidence type="ECO:0000256" key="2">
    <source>
        <dbReference type="ARBA" id="ARBA00022448"/>
    </source>
</evidence>
<dbReference type="RefSeq" id="WP_160753112.1">
    <property type="nucleotide sequence ID" value="NZ_WTYA01000005.1"/>
</dbReference>
<dbReference type="Proteomes" id="UP000439780">
    <property type="component" value="Unassembled WGS sequence"/>
</dbReference>
<feature type="transmembrane region" description="Helical" evidence="8">
    <location>
        <begin position="447"/>
        <end position="465"/>
    </location>
</feature>
<reference evidence="10 11" key="1">
    <citation type="submission" date="2019-12" db="EMBL/GenBank/DDBJ databases">
        <title>Genomic-based taxomic classification of the family Erythrobacteraceae.</title>
        <authorList>
            <person name="Xu L."/>
        </authorList>
    </citation>
    <scope>NUCLEOTIDE SEQUENCE [LARGE SCALE GENOMIC DNA]</scope>
    <source>
        <strain evidence="10 11">KEMB 9005-328</strain>
    </source>
</reference>
<dbReference type="CDD" id="cd17321">
    <property type="entry name" value="MFS_MMR_MDR_like"/>
    <property type="match status" value="1"/>
</dbReference>
<dbReference type="EMBL" id="WTYA01000005">
    <property type="protein sequence ID" value="MXP28840.1"/>
    <property type="molecule type" value="Genomic_DNA"/>
</dbReference>
<dbReference type="PROSITE" id="PS50850">
    <property type="entry name" value="MFS"/>
    <property type="match status" value="1"/>
</dbReference>
<keyword evidence="11" id="KW-1185">Reference proteome</keyword>
<keyword evidence="5 8" id="KW-1133">Transmembrane helix</keyword>